<keyword evidence="2" id="KW-1185">Reference proteome</keyword>
<dbReference type="EMBL" id="CT868152">
    <property type="protein sequence ID" value="CAK73235.1"/>
    <property type="molecule type" value="Genomic_DNA"/>
</dbReference>
<dbReference type="KEGG" id="ptm:GSPATT00009548001"/>
<protein>
    <recommendedName>
        <fullName evidence="3">C2H2-type domain-containing protein</fullName>
    </recommendedName>
</protein>
<dbReference type="GeneID" id="5026417"/>
<proteinExistence type="predicted"/>
<dbReference type="InterPro" id="IPR038800">
    <property type="entry name" value="CCDC17"/>
</dbReference>
<dbReference type="PANTHER" id="PTHR33820:SF2">
    <property type="entry name" value="COILED-COIL DOMAIN-CONTAINING PROTEIN 17"/>
    <property type="match status" value="1"/>
</dbReference>
<dbReference type="PANTHER" id="PTHR33820">
    <property type="entry name" value="COILED-COIL DOMAIN-CONTAINING PROTEIN 17"/>
    <property type="match status" value="1"/>
</dbReference>
<reference evidence="1 2" key="1">
    <citation type="journal article" date="2006" name="Nature">
        <title>Global trends of whole-genome duplications revealed by the ciliate Paramecium tetraurelia.</title>
        <authorList>
            <consortium name="Genoscope"/>
            <person name="Aury J.-M."/>
            <person name="Jaillon O."/>
            <person name="Duret L."/>
            <person name="Noel B."/>
            <person name="Jubin C."/>
            <person name="Porcel B.M."/>
            <person name="Segurens B."/>
            <person name="Daubin V."/>
            <person name="Anthouard V."/>
            <person name="Aiach N."/>
            <person name="Arnaiz O."/>
            <person name="Billaut A."/>
            <person name="Beisson J."/>
            <person name="Blanc I."/>
            <person name="Bouhouche K."/>
            <person name="Camara F."/>
            <person name="Duharcourt S."/>
            <person name="Guigo R."/>
            <person name="Gogendeau D."/>
            <person name="Katinka M."/>
            <person name="Keller A.-M."/>
            <person name="Kissmehl R."/>
            <person name="Klotz C."/>
            <person name="Koll F."/>
            <person name="Le Moue A."/>
            <person name="Lepere C."/>
            <person name="Malinsky S."/>
            <person name="Nowacki M."/>
            <person name="Nowak J.K."/>
            <person name="Plattner H."/>
            <person name="Poulain J."/>
            <person name="Ruiz F."/>
            <person name="Serrano V."/>
            <person name="Zagulski M."/>
            <person name="Dessen P."/>
            <person name="Betermier M."/>
            <person name="Weissenbach J."/>
            <person name="Scarpelli C."/>
            <person name="Schachter V."/>
            <person name="Sperling L."/>
            <person name="Meyer E."/>
            <person name="Cohen J."/>
            <person name="Wincker P."/>
        </authorList>
    </citation>
    <scope>NUCLEOTIDE SEQUENCE [LARGE SCALE GENOMIC DNA]</scope>
    <source>
        <strain evidence="1 2">Stock d4-2</strain>
    </source>
</reference>
<evidence type="ECO:0000313" key="1">
    <source>
        <dbReference type="EMBL" id="CAK73235.1"/>
    </source>
</evidence>
<accession>A0CR18</accession>
<evidence type="ECO:0000313" key="2">
    <source>
        <dbReference type="Proteomes" id="UP000000600"/>
    </source>
</evidence>
<gene>
    <name evidence="1" type="ORF">GSPATT00009548001</name>
</gene>
<dbReference type="RefSeq" id="XP_001440632.1">
    <property type="nucleotide sequence ID" value="XM_001440595.1"/>
</dbReference>
<organism evidence="1 2">
    <name type="scientific">Paramecium tetraurelia</name>
    <dbReference type="NCBI Taxonomy" id="5888"/>
    <lineage>
        <taxon>Eukaryota</taxon>
        <taxon>Sar</taxon>
        <taxon>Alveolata</taxon>
        <taxon>Ciliophora</taxon>
        <taxon>Intramacronucleata</taxon>
        <taxon>Oligohymenophorea</taxon>
        <taxon>Peniculida</taxon>
        <taxon>Parameciidae</taxon>
        <taxon>Paramecium</taxon>
    </lineage>
</organism>
<dbReference type="Proteomes" id="UP000000600">
    <property type="component" value="Unassembled WGS sequence"/>
</dbReference>
<name>A0CR18_PARTE</name>
<dbReference type="HOGENOM" id="CLU_1167799_0_0_1"/>
<dbReference type="AlphaFoldDB" id="A0CR18"/>
<dbReference type="OrthoDB" id="10391985at2759"/>
<sequence length="238" mass="28337">MNENICKDCKMTFELSEQLANHIKRFCVNSEYVNLNKLEQKHEYATKSAYPEMKPNLKQQDPSSLKNYGGYTLDQIRSNLKTNDGDFKRLENAVLRKKEDEFIDQIDRLKVVNDQDEHIYSILLQEVELKKGREFQCRIEKKQIRKLINEMDSWKMSVLEEQKKQMLDKLLLERKDLKNKQLQLIVDIRSFTRGHKTLFSMEQAQRATDNRIIASTQYSDAKLQLVKLHTRLKYMDVE</sequence>
<evidence type="ECO:0008006" key="3">
    <source>
        <dbReference type="Google" id="ProtNLM"/>
    </source>
</evidence>
<dbReference type="InParanoid" id="A0CR18"/>
<dbReference type="STRING" id="5888.A0CR18"/>